<dbReference type="NCBIfam" id="TIGR00576">
    <property type="entry name" value="dut"/>
    <property type="match status" value="1"/>
</dbReference>
<comment type="similarity">
    <text evidence="1">Belongs to the dUTPase family.</text>
</comment>
<dbReference type="SUPFAM" id="SSF51283">
    <property type="entry name" value="dUTPase-like"/>
    <property type="match status" value="1"/>
</dbReference>
<keyword evidence="3 7" id="KW-0378">Hydrolase</keyword>
<dbReference type="EMBL" id="LCRX01000002">
    <property type="protein sequence ID" value="KKW42914.1"/>
    <property type="molecule type" value="Genomic_DNA"/>
</dbReference>
<dbReference type="PANTHER" id="PTHR11241">
    <property type="entry name" value="DEOXYURIDINE 5'-TRIPHOSPHATE NUCLEOTIDOHYDROLASE"/>
    <property type="match status" value="1"/>
</dbReference>
<dbReference type="InterPro" id="IPR029054">
    <property type="entry name" value="dUTPase-like"/>
</dbReference>
<dbReference type="Pfam" id="PF00692">
    <property type="entry name" value="dUTPase"/>
    <property type="match status" value="1"/>
</dbReference>
<comment type="catalytic activity">
    <reaction evidence="5">
        <text>dUTP + H2O = dUMP + diphosphate + H(+)</text>
        <dbReference type="Rhea" id="RHEA:10248"/>
        <dbReference type="ChEBI" id="CHEBI:15377"/>
        <dbReference type="ChEBI" id="CHEBI:15378"/>
        <dbReference type="ChEBI" id="CHEBI:33019"/>
        <dbReference type="ChEBI" id="CHEBI:61555"/>
        <dbReference type="ChEBI" id="CHEBI:246422"/>
        <dbReference type="EC" id="3.6.1.23"/>
    </reaction>
</comment>
<dbReference type="InterPro" id="IPR033704">
    <property type="entry name" value="dUTPase_trimeric"/>
</dbReference>
<reference evidence="7 8" key="1">
    <citation type="journal article" date="2015" name="Nature">
        <title>rRNA introns, odd ribosomes, and small enigmatic genomes across a large radiation of phyla.</title>
        <authorList>
            <person name="Brown C.T."/>
            <person name="Hug L.A."/>
            <person name="Thomas B.C."/>
            <person name="Sharon I."/>
            <person name="Castelle C.J."/>
            <person name="Singh A."/>
            <person name="Wilkins M.J."/>
            <person name="Williams K.H."/>
            <person name="Banfield J.F."/>
        </authorList>
    </citation>
    <scope>NUCLEOTIDE SEQUENCE [LARGE SCALE GENOMIC DNA]</scope>
</reference>
<dbReference type="GO" id="GO:0004170">
    <property type="term" value="F:dUTP diphosphatase activity"/>
    <property type="evidence" value="ECO:0007669"/>
    <property type="project" value="UniProtKB-EC"/>
</dbReference>
<dbReference type="EC" id="3.6.1.23" evidence="2"/>
<dbReference type="GO" id="GO:0046081">
    <property type="term" value="P:dUTP catabolic process"/>
    <property type="evidence" value="ECO:0007669"/>
    <property type="project" value="InterPro"/>
</dbReference>
<dbReference type="CDD" id="cd07557">
    <property type="entry name" value="trimeric_dUTPase"/>
    <property type="match status" value="1"/>
</dbReference>
<dbReference type="AlphaFoldDB" id="A0A0G2BBH9"/>
<evidence type="ECO:0000256" key="1">
    <source>
        <dbReference type="ARBA" id="ARBA00006581"/>
    </source>
</evidence>
<evidence type="ECO:0000313" key="7">
    <source>
        <dbReference type="EMBL" id="KKW42914.1"/>
    </source>
</evidence>
<dbReference type="InterPro" id="IPR036157">
    <property type="entry name" value="dUTPase-like_sf"/>
</dbReference>
<proteinExistence type="inferred from homology"/>
<dbReference type="GO" id="GO:0000287">
    <property type="term" value="F:magnesium ion binding"/>
    <property type="evidence" value="ECO:0007669"/>
    <property type="project" value="InterPro"/>
</dbReference>
<feature type="domain" description="dUTPase-like" evidence="6">
    <location>
        <begin position="13"/>
        <end position="142"/>
    </location>
</feature>
<dbReference type="Proteomes" id="UP000033870">
    <property type="component" value="Unassembled WGS sequence"/>
</dbReference>
<dbReference type="InterPro" id="IPR008181">
    <property type="entry name" value="dUTPase"/>
</dbReference>
<evidence type="ECO:0000256" key="5">
    <source>
        <dbReference type="ARBA" id="ARBA00047686"/>
    </source>
</evidence>
<evidence type="ECO:0000256" key="3">
    <source>
        <dbReference type="ARBA" id="ARBA00022801"/>
    </source>
</evidence>
<evidence type="ECO:0000259" key="6">
    <source>
        <dbReference type="Pfam" id="PF00692"/>
    </source>
</evidence>
<evidence type="ECO:0000313" key="8">
    <source>
        <dbReference type="Proteomes" id="UP000033870"/>
    </source>
</evidence>
<comment type="caution">
    <text evidence="7">The sequence shown here is derived from an EMBL/GenBank/DDBJ whole genome shotgun (WGS) entry which is preliminary data.</text>
</comment>
<name>A0A0G2BBH9_9BACT</name>
<keyword evidence="4" id="KW-0546">Nucleotide metabolism</keyword>
<dbReference type="NCBIfam" id="NF001862">
    <property type="entry name" value="PRK00601.1"/>
    <property type="match status" value="1"/>
</dbReference>
<evidence type="ECO:0000256" key="4">
    <source>
        <dbReference type="ARBA" id="ARBA00023080"/>
    </source>
</evidence>
<dbReference type="GO" id="GO:0006226">
    <property type="term" value="P:dUMP biosynthetic process"/>
    <property type="evidence" value="ECO:0007669"/>
    <property type="project" value="InterPro"/>
</dbReference>
<dbReference type="STRING" id="1619044.UY92_C0002G0031"/>
<accession>A0A0G2BBH9</accession>
<organism evidence="7 8">
    <name type="scientific">Candidatus Magasanikbacteria bacterium GW2011_GWA2_56_11</name>
    <dbReference type="NCBI Taxonomy" id="1619044"/>
    <lineage>
        <taxon>Bacteria</taxon>
        <taxon>Candidatus Magasanikiibacteriota</taxon>
    </lineage>
</organism>
<protein>
    <recommendedName>
        <fullName evidence="2">dUTP diphosphatase</fullName>
        <ecNumber evidence="2">3.6.1.23</ecNumber>
    </recommendedName>
</protein>
<dbReference type="Gene3D" id="2.70.40.10">
    <property type="match status" value="1"/>
</dbReference>
<gene>
    <name evidence="7" type="ORF">UY92_C0002G0031</name>
</gene>
<dbReference type="PANTHER" id="PTHR11241:SF0">
    <property type="entry name" value="DEOXYURIDINE 5'-TRIPHOSPHATE NUCLEOTIDOHYDROLASE"/>
    <property type="match status" value="1"/>
</dbReference>
<sequence length="143" mass="15601">MQVKIKRFDPSLPLPDYQTPGAAAFDIYSRIPATIKAGETAFLPTNLIIATPPGYMLMISARSSSAKKKGLTMRNGIGIIDQDYCGNADEIHLLAYNFTDHEVTIERGERLAQGIFVKIDRADWLETETMSAESRGGFGSTGG</sequence>
<evidence type="ECO:0000256" key="2">
    <source>
        <dbReference type="ARBA" id="ARBA00012379"/>
    </source>
</evidence>